<reference evidence="2" key="1">
    <citation type="journal article" date="2014" name="Front. Microbiol.">
        <title>High frequency of phylogenetically diverse reductive dehalogenase-homologous genes in deep subseafloor sedimentary metagenomes.</title>
        <authorList>
            <person name="Kawai M."/>
            <person name="Futagami T."/>
            <person name="Toyoda A."/>
            <person name="Takaki Y."/>
            <person name="Nishi S."/>
            <person name="Hori S."/>
            <person name="Arai W."/>
            <person name="Tsubouchi T."/>
            <person name="Morono Y."/>
            <person name="Uchiyama I."/>
            <person name="Ito T."/>
            <person name="Fujiyama A."/>
            <person name="Inagaki F."/>
            <person name="Takami H."/>
        </authorList>
    </citation>
    <scope>NUCLEOTIDE SEQUENCE</scope>
    <source>
        <strain evidence="2">Expedition CK06-06</strain>
    </source>
</reference>
<proteinExistence type="predicted"/>
<feature type="compositionally biased region" description="Basic and acidic residues" evidence="1">
    <location>
        <begin position="65"/>
        <end position="93"/>
    </location>
</feature>
<protein>
    <submittedName>
        <fullName evidence="2">Uncharacterized protein</fullName>
    </submittedName>
</protein>
<sequence length="166" mass="19334">MAVCPVCGKVCKSEFGLVGHLRLKSDNAHFQYNQRIIGNVMNREPVPQQQPVQQQQPAPVQQPQRNEHSQQRVQEEKHLAELKKQREQLDEPPKQQPVPQPVQPENESQKMLDQRKQDEIDKKADDELFEALSEELDGWPVNDARVRASAPEHLRDRLWKAHYDLL</sequence>
<evidence type="ECO:0000313" key="3">
    <source>
        <dbReference type="EMBL" id="GAH91500.1"/>
    </source>
</evidence>
<comment type="caution">
    <text evidence="2">The sequence shown here is derived from an EMBL/GenBank/DDBJ whole genome shotgun (WGS) entry which is preliminary data.</text>
</comment>
<gene>
    <name evidence="2" type="ORF">S06H3_00063</name>
    <name evidence="3" type="ORF">S06H3_00066</name>
</gene>
<organism evidence="2">
    <name type="scientific">marine sediment metagenome</name>
    <dbReference type="NCBI Taxonomy" id="412755"/>
    <lineage>
        <taxon>unclassified sequences</taxon>
        <taxon>metagenomes</taxon>
        <taxon>ecological metagenomes</taxon>
    </lineage>
</organism>
<feature type="compositionally biased region" description="Low complexity" evidence="1">
    <location>
        <begin position="46"/>
        <end position="64"/>
    </location>
</feature>
<evidence type="ECO:0000313" key="2">
    <source>
        <dbReference type="EMBL" id="GAH91496.1"/>
    </source>
</evidence>
<name>X1J9Y0_9ZZZZ</name>
<evidence type="ECO:0000256" key="1">
    <source>
        <dbReference type="SAM" id="MobiDB-lite"/>
    </source>
</evidence>
<dbReference type="EMBL" id="BARV01000010">
    <property type="protein sequence ID" value="GAH91500.1"/>
    <property type="molecule type" value="Genomic_DNA"/>
</dbReference>
<feature type="region of interest" description="Disordered" evidence="1">
    <location>
        <begin position="46"/>
        <end position="127"/>
    </location>
</feature>
<accession>X1J9Y0</accession>
<dbReference type="AlphaFoldDB" id="X1J9Y0"/>
<feature type="compositionally biased region" description="Basic and acidic residues" evidence="1">
    <location>
        <begin position="107"/>
        <end position="126"/>
    </location>
</feature>
<dbReference type="EMBL" id="BARV01000010">
    <property type="protein sequence ID" value="GAH91496.1"/>
    <property type="molecule type" value="Genomic_DNA"/>
</dbReference>